<keyword evidence="6" id="KW-0560">Oxidoreductase</keyword>
<dbReference type="InterPro" id="IPR037069">
    <property type="entry name" value="AcylCoA_DH/ox_N_sf"/>
</dbReference>
<dbReference type="Gene3D" id="1.20.140.10">
    <property type="entry name" value="Butyryl-CoA Dehydrogenase, subunit A, domain 3"/>
    <property type="match status" value="1"/>
</dbReference>
<feature type="domain" description="Acyl-CoA dehydrogenase/oxidase C-terminal" evidence="7">
    <location>
        <begin position="250"/>
        <end position="399"/>
    </location>
</feature>
<accession>A0ABU9CKS9</accession>
<dbReference type="Gene3D" id="1.10.540.10">
    <property type="entry name" value="Acyl-CoA dehydrogenase/oxidase, N-terminal domain"/>
    <property type="match status" value="1"/>
</dbReference>
<dbReference type="SUPFAM" id="SSF47203">
    <property type="entry name" value="Acyl-CoA dehydrogenase C-terminal domain-like"/>
    <property type="match status" value="1"/>
</dbReference>
<evidence type="ECO:0000259" key="9">
    <source>
        <dbReference type="Pfam" id="PF02771"/>
    </source>
</evidence>
<evidence type="ECO:0000256" key="3">
    <source>
        <dbReference type="ARBA" id="ARBA00011738"/>
    </source>
</evidence>
<dbReference type="Proteomes" id="UP001365405">
    <property type="component" value="Unassembled WGS sequence"/>
</dbReference>
<comment type="similarity">
    <text evidence="2">Belongs to the acyl-CoA dehydrogenase family.</text>
</comment>
<dbReference type="Pfam" id="PF02770">
    <property type="entry name" value="Acyl-CoA_dh_M"/>
    <property type="match status" value="1"/>
</dbReference>
<dbReference type="InterPro" id="IPR036250">
    <property type="entry name" value="AcylCo_DH-like_C"/>
</dbReference>
<dbReference type="Pfam" id="PF02771">
    <property type="entry name" value="Acyl-CoA_dh_N"/>
    <property type="match status" value="1"/>
</dbReference>
<dbReference type="SUPFAM" id="SSF56645">
    <property type="entry name" value="Acyl-CoA dehydrogenase NM domain-like"/>
    <property type="match status" value="1"/>
</dbReference>
<dbReference type="InterPro" id="IPR009075">
    <property type="entry name" value="AcylCo_DH/oxidase_C"/>
</dbReference>
<dbReference type="InterPro" id="IPR046373">
    <property type="entry name" value="Acyl-CoA_Oxase/DH_mid-dom_sf"/>
</dbReference>
<comment type="cofactor">
    <cofactor evidence="1">
        <name>FAD</name>
        <dbReference type="ChEBI" id="CHEBI:57692"/>
    </cofactor>
</comment>
<evidence type="ECO:0000256" key="2">
    <source>
        <dbReference type="ARBA" id="ARBA00009347"/>
    </source>
</evidence>
<feature type="domain" description="Acyl-CoA oxidase/dehydrogenase middle" evidence="8">
    <location>
        <begin position="133"/>
        <end position="238"/>
    </location>
</feature>
<evidence type="ECO:0000259" key="7">
    <source>
        <dbReference type="Pfam" id="PF00441"/>
    </source>
</evidence>
<evidence type="ECO:0000256" key="4">
    <source>
        <dbReference type="ARBA" id="ARBA00022630"/>
    </source>
</evidence>
<dbReference type="Gene3D" id="2.40.110.10">
    <property type="entry name" value="Butyryl-CoA Dehydrogenase, subunit A, domain 2"/>
    <property type="match status" value="1"/>
</dbReference>
<name>A0ABU9CKS9_9BURK</name>
<dbReference type="InterPro" id="IPR050741">
    <property type="entry name" value="Acyl-CoA_dehydrogenase"/>
</dbReference>
<dbReference type="InterPro" id="IPR013786">
    <property type="entry name" value="AcylCoA_DH/ox_N"/>
</dbReference>
<protein>
    <submittedName>
        <fullName evidence="10">Acyl-CoA dehydrogenase family protein</fullName>
    </submittedName>
</protein>
<evidence type="ECO:0000256" key="5">
    <source>
        <dbReference type="ARBA" id="ARBA00022827"/>
    </source>
</evidence>
<comment type="subunit">
    <text evidence="3">Homodimer.</text>
</comment>
<proteinExistence type="inferred from homology"/>
<keyword evidence="4" id="KW-0285">Flavoprotein</keyword>
<evidence type="ECO:0000256" key="1">
    <source>
        <dbReference type="ARBA" id="ARBA00001974"/>
    </source>
</evidence>
<keyword evidence="11" id="KW-1185">Reference proteome</keyword>
<keyword evidence="5" id="KW-0274">FAD</keyword>
<dbReference type="Pfam" id="PF00441">
    <property type="entry name" value="Acyl-CoA_dh_1"/>
    <property type="match status" value="1"/>
</dbReference>
<evidence type="ECO:0000313" key="11">
    <source>
        <dbReference type="Proteomes" id="UP001365405"/>
    </source>
</evidence>
<comment type="caution">
    <text evidence="10">The sequence shown here is derived from an EMBL/GenBank/DDBJ whole genome shotgun (WGS) entry which is preliminary data.</text>
</comment>
<organism evidence="10 11">
    <name type="scientific">Pseudaquabacterium inlustre</name>
    <dbReference type="NCBI Taxonomy" id="2984192"/>
    <lineage>
        <taxon>Bacteria</taxon>
        <taxon>Pseudomonadati</taxon>
        <taxon>Pseudomonadota</taxon>
        <taxon>Betaproteobacteria</taxon>
        <taxon>Burkholderiales</taxon>
        <taxon>Sphaerotilaceae</taxon>
        <taxon>Pseudaquabacterium</taxon>
    </lineage>
</organism>
<dbReference type="InterPro" id="IPR006091">
    <property type="entry name" value="Acyl-CoA_Oxase/DH_mid-dom"/>
</dbReference>
<reference evidence="10 11" key="1">
    <citation type="submission" date="2024-04" db="EMBL/GenBank/DDBJ databases">
        <title>Novel species of the genus Ideonella isolated from streams.</title>
        <authorList>
            <person name="Lu H."/>
        </authorList>
    </citation>
    <scope>NUCLEOTIDE SEQUENCE [LARGE SCALE GENOMIC DNA]</scope>
    <source>
        <strain evidence="10 11">DXS22W</strain>
    </source>
</reference>
<evidence type="ECO:0000313" key="10">
    <source>
        <dbReference type="EMBL" id="MEK8051182.1"/>
    </source>
</evidence>
<gene>
    <name evidence="10" type="ORF">AACH10_13100</name>
</gene>
<sequence length="423" mass="47078">MDFTPSPRSLALRAQIERFMADLVLPSMAEWHRWSDAGVFPLDLVLDLQARAREQGLWNLCLPKLADDEPGTRLSTTDYAPLAEAMGRVPWAAELFNCNAPDSGNMELLQMFASPMQRERWLMPLLRGEMRSCFAMSEPDVASSDPTQLETRITRDGDHYVINGRKWFITGAAHPNCRVALVMGHSASPSDEEGADHHHSHSIVLVPMDSPGLAIERNIPVMDHQALDGHCELVFRNVRVPVDHLLGEEGAGFAMAQARLGPGRVHHAMRSIGQCELALELMCERALERRTFGQRVGDFANVQDWIAESRLEIDQARLLVLHAAWKMDTLGNAAARVDASAIKLVTSRLQTRVLDRAMQVFGAMGLTPDTPLARLWAWGRALRLLDGPDEVHLRTVARAELSGAKKRRGANAAHLRRWMPAPT</sequence>
<evidence type="ECO:0000256" key="6">
    <source>
        <dbReference type="ARBA" id="ARBA00023002"/>
    </source>
</evidence>
<dbReference type="PANTHER" id="PTHR48083:SF13">
    <property type="entry name" value="ACYL-COA DEHYDROGENASE FAMILY MEMBER 11"/>
    <property type="match status" value="1"/>
</dbReference>
<dbReference type="EMBL" id="JBBUTH010000007">
    <property type="protein sequence ID" value="MEK8051182.1"/>
    <property type="molecule type" value="Genomic_DNA"/>
</dbReference>
<dbReference type="PANTHER" id="PTHR48083">
    <property type="entry name" value="MEDIUM-CHAIN SPECIFIC ACYL-COA DEHYDROGENASE, MITOCHONDRIAL-RELATED"/>
    <property type="match status" value="1"/>
</dbReference>
<dbReference type="RefSeq" id="WP_341410873.1">
    <property type="nucleotide sequence ID" value="NZ_JBBUTH010000007.1"/>
</dbReference>
<evidence type="ECO:0000259" key="8">
    <source>
        <dbReference type="Pfam" id="PF02770"/>
    </source>
</evidence>
<feature type="domain" description="Acyl-CoA dehydrogenase/oxidase N-terminal" evidence="9">
    <location>
        <begin position="10"/>
        <end position="129"/>
    </location>
</feature>
<dbReference type="InterPro" id="IPR009100">
    <property type="entry name" value="AcylCoA_DH/oxidase_NM_dom_sf"/>
</dbReference>